<evidence type="ECO:0000256" key="2">
    <source>
        <dbReference type="SAM" id="MobiDB-lite"/>
    </source>
</evidence>
<sequence length="517" mass="56312">MEQEERRAAASAAAAFAAEFGSTSKARSKVQQVRFKDLSEGTAFRLQSTDGSGDNIPGTPGTTRTRLLQSGVQGWPGEPGCPLRSMAIQTSPLNRRHIPSAQQIKAPWRRPGRFARARSENVEVALVHRSADGDDGSPLRSAPSPSPVPDCTSNTNAERTAKDKDQPGHETDGGSSKSGDLYSQDSKPPLGPTEIAEVMLQRISAITSQLLKAPQELSAGNGSFRKALQETTTTTTTVSPECDSTLTNKFRDTDKSRFVVSRNSGGDFSTNSTPFVNTDDRQVTKGVQSNPEVCLADITEAKTSKNSSCSASNVPHEATSSFLSLCSTKVQRGDTVSKMMMVQTKDSDPEDGKQMEVLHASDSKAKYRAPMYDNRRARETSSDMVNIQSNTNFKTNDVEDPPEEETGGTGSGQEQADRTVNPCEGVEEGVEELRERLRMVEEILRASQETIKLLLSVIQELERTQAQREGRSYRSAQDTSNCKTCRKSACIIYRQVSGTPLLCTHETTCCRGSIRPR</sequence>
<feature type="compositionally biased region" description="Polar residues" evidence="2">
    <location>
        <begin position="382"/>
        <end position="395"/>
    </location>
</feature>
<feature type="region of interest" description="Disordered" evidence="2">
    <location>
        <begin position="128"/>
        <end position="192"/>
    </location>
</feature>
<feature type="coiled-coil region" evidence="1">
    <location>
        <begin position="423"/>
        <end position="464"/>
    </location>
</feature>
<organism evidence="3 4">
    <name type="scientific">Eptatretus burgeri</name>
    <name type="common">Inshore hagfish</name>
    <dbReference type="NCBI Taxonomy" id="7764"/>
    <lineage>
        <taxon>Eukaryota</taxon>
        <taxon>Metazoa</taxon>
        <taxon>Chordata</taxon>
        <taxon>Craniata</taxon>
        <taxon>Vertebrata</taxon>
        <taxon>Cyclostomata</taxon>
        <taxon>Myxini</taxon>
        <taxon>Myxiniformes</taxon>
        <taxon>Myxinidae</taxon>
        <taxon>Eptatretinae</taxon>
        <taxon>Eptatretus</taxon>
    </lineage>
</organism>
<evidence type="ECO:0000256" key="1">
    <source>
        <dbReference type="SAM" id="Coils"/>
    </source>
</evidence>
<dbReference type="PANTHER" id="PTHR28682">
    <property type="entry name" value="INHIBITORY SYNAPTIC FACTOR 2A-RELATED"/>
    <property type="match status" value="1"/>
</dbReference>
<dbReference type="Ensembl" id="ENSEBUT00000015374.1">
    <property type="protein sequence ID" value="ENSEBUP00000014798.1"/>
    <property type="gene ID" value="ENSEBUG00000009327.1"/>
</dbReference>
<evidence type="ECO:0000313" key="4">
    <source>
        <dbReference type="Proteomes" id="UP000694388"/>
    </source>
</evidence>
<evidence type="ECO:0000313" key="3">
    <source>
        <dbReference type="Ensembl" id="ENSEBUP00000014798.1"/>
    </source>
</evidence>
<dbReference type="PANTHER" id="PTHR28682:SF2">
    <property type="entry name" value="PROTEIN INSYN2B"/>
    <property type="match status" value="1"/>
</dbReference>
<feature type="compositionally biased region" description="Polar residues" evidence="2">
    <location>
        <begin position="173"/>
        <end position="186"/>
    </location>
</feature>
<reference evidence="3" key="2">
    <citation type="submission" date="2025-09" db="UniProtKB">
        <authorList>
            <consortium name="Ensembl"/>
        </authorList>
    </citation>
    <scope>IDENTIFICATION</scope>
</reference>
<reference evidence="3" key="1">
    <citation type="submission" date="2025-08" db="UniProtKB">
        <authorList>
            <consortium name="Ensembl"/>
        </authorList>
    </citation>
    <scope>IDENTIFICATION</scope>
</reference>
<feature type="region of interest" description="Disordered" evidence="2">
    <location>
        <begin position="358"/>
        <end position="420"/>
    </location>
</feature>
<protein>
    <submittedName>
        <fullName evidence="3">Uncharacterized protein</fullName>
    </submittedName>
</protein>
<dbReference type="InterPro" id="IPR029337">
    <property type="entry name" value="INSYN2"/>
</dbReference>
<accession>A0A8C4QFQ4</accession>
<proteinExistence type="predicted"/>
<dbReference type="AlphaFoldDB" id="A0A8C4QFQ4"/>
<keyword evidence="1" id="KW-0175">Coiled coil</keyword>
<name>A0A8C4QFQ4_EPTBU</name>
<keyword evidence="4" id="KW-1185">Reference proteome</keyword>
<feature type="compositionally biased region" description="Basic and acidic residues" evidence="2">
    <location>
        <begin position="159"/>
        <end position="172"/>
    </location>
</feature>
<dbReference type="GeneTree" id="ENSGT01120000272055"/>
<dbReference type="Proteomes" id="UP000694388">
    <property type="component" value="Unplaced"/>
</dbReference>
<dbReference type="Pfam" id="PF15265">
    <property type="entry name" value="FAM196"/>
    <property type="match status" value="1"/>
</dbReference>